<gene>
    <name evidence="1" type="ORF">LAH08_02333</name>
</gene>
<comment type="caution">
    <text evidence="1">The sequence shown here is derived from an EMBL/GenBank/DDBJ whole genome shotgun (WGS) entry which is preliminary data.</text>
</comment>
<evidence type="ECO:0000313" key="2">
    <source>
        <dbReference type="Proteomes" id="UP000248966"/>
    </source>
</evidence>
<dbReference type="EMBL" id="PYAA01000012">
    <property type="protein sequence ID" value="RAO02822.1"/>
    <property type="molecule type" value="Genomic_DNA"/>
</dbReference>
<sequence length="79" mass="8600">MGPADPTGLIGLAGRQHPVGYHFAGRRVIVRLDRGLVRITARRVLLCSLPSPLSATKIARIHDAHRRTTAHPKFRTGTG</sequence>
<evidence type="ECO:0000313" key="1">
    <source>
        <dbReference type="EMBL" id="RAO02822.1"/>
    </source>
</evidence>
<dbReference type="Proteomes" id="UP000248966">
    <property type="component" value="Unassembled WGS sequence"/>
</dbReference>
<accession>A0A328NCC2</accession>
<reference evidence="1 2" key="1">
    <citation type="submission" date="2018-03" db="EMBL/GenBank/DDBJ databases">
        <title>Defining the species Micromonospora saelicesensis and Micromonospora noduli under the framework of genomics.</title>
        <authorList>
            <person name="Riesco R."/>
            <person name="Trujillo M.E."/>
        </authorList>
    </citation>
    <scope>NUCLEOTIDE SEQUENCE [LARGE SCALE GENOMIC DNA]</scope>
    <source>
        <strain evidence="1 2">LAH08</strain>
    </source>
</reference>
<dbReference type="AlphaFoldDB" id="A0A328NCC2"/>
<protein>
    <submittedName>
        <fullName evidence="1">Uncharacterized protein</fullName>
    </submittedName>
</protein>
<organism evidence="1 2">
    <name type="scientific">Micromonospora noduli</name>
    <dbReference type="NCBI Taxonomy" id="709876"/>
    <lineage>
        <taxon>Bacteria</taxon>
        <taxon>Bacillati</taxon>
        <taxon>Actinomycetota</taxon>
        <taxon>Actinomycetes</taxon>
        <taxon>Micromonosporales</taxon>
        <taxon>Micromonosporaceae</taxon>
        <taxon>Micromonospora</taxon>
    </lineage>
</organism>
<proteinExistence type="predicted"/>
<name>A0A328NCC2_9ACTN</name>